<evidence type="ECO:0000313" key="1">
    <source>
        <dbReference type="EMBL" id="TAA19112.1"/>
    </source>
</evidence>
<reference evidence="1 2" key="1">
    <citation type="submission" date="2019-02" db="EMBL/GenBank/DDBJ databases">
        <title>WGS of Pseudoxanthomonas species novum from clinical isolates.</title>
        <authorList>
            <person name="Bernier A.-M."/>
            <person name="Bernard K."/>
            <person name="Vachon A."/>
        </authorList>
    </citation>
    <scope>NUCLEOTIDE SEQUENCE [LARGE SCALE GENOMIC DNA]</scope>
    <source>
        <strain evidence="1 2">NML171200</strain>
    </source>
</reference>
<protein>
    <submittedName>
        <fullName evidence="1">DUF2934 domain-containing protein</fullName>
    </submittedName>
</protein>
<sequence>MDEATYRERVARMAHQIWEAEGRPDGRADRHWIMACRLVDAELRVEHGDA</sequence>
<dbReference type="EMBL" id="SHMC01000013">
    <property type="protein sequence ID" value="TAA19112.1"/>
    <property type="molecule type" value="Genomic_DNA"/>
</dbReference>
<dbReference type="Proteomes" id="UP000292627">
    <property type="component" value="Unassembled WGS sequence"/>
</dbReference>
<organism evidence="1 2">
    <name type="scientific">Pseudoxanthomonas winnipegensis</name>
    <dbReference type="NCBI Taxonomy" id="2480810"/>
    <lineage>
        <taxon>Bacteria</taxon>
        <taxon>Pseudomonadati</taxon>
        <taxon>Pseudomonadota</taxon>
        <taxon>Gammaproteobacteria</taxon>
        <taxon>Lysobacterales</taxon>
        <taxon>Lysobacteraceae</taxon>
        <taxon>Pseudoxanthomonas</taxon>
    </lineage>
</organism>
<comment type="caution">
    <text evidence="1">The sequence shown here is derived from an EMBL/GenBank/DDBJ whole genome shotgun (WGS) entry which is preliminary data.</text>
</comment>
<dbReference type="InterPro" id="IPR021327">
    <property type="entry name" value="DUF2934"/>
</dbReference>
<dbReference type="Pfam" id="PF11154">
    <property type="entry name" value="DUF2934"/>
    <property type="match status" value="1"/>
</dbReference>
<name>A0A4Q8L3Z3_9GAMM</name>
<gene>
    <name evidence="1" type="ORF">EA660_20000</name>
</gene>
<proteinExistence type="predicted"/>
<evidence type="ECO:0000313" key="2">
    <source>
        <dbReference type="Proteomes" id="UP000292627"/>
    </source>
</evidence>
<accession>A0A4Q8L3Z3</accession>
<dbReference type="OrthoDB" id="9811127at2"/>
<dbReference type="AlphaFoldDB" id="A0A4Q8L3Z3"/>
<dbReference type="RefSeq" id="WP_130553194.1">
    <property type="nucleotide sequence ID" value="NZ_SHMC01000013.1"/>
</dbReference>